<dbReference type="PANTHER" id="PTHR31580">
    <property type="entry name" value="FILAMENT-LIKE PLANT PROTEIN 4"/>
    <property type="match status" value="1"/>
</dbReference>
<gene>
    <name evidence="3" type="ORF">SI7747_13016398</name>
</gene>
<keyword evidence="2" id="KW-0175">Coiled coil</keyword>
<evidence type="ECO:0000313" key="4">
    <source>
        <dbReference type="Proteomes" id="UP001189122"/>
    </source>
</evidence>
<proteinExistence type="inferred from homology"/>
<reference evidence="3 4" key="1">
    <citation type="submission" date="2019-12" db="EMBL/GenBank/DDBJ databases">
        <authorList>
            <person name="Scholz U."/>
            <person name="Mascher M."/>
            <person name="Fiebig A."/>
        </authorList>
    </citation>
    <scope>NUCLEOTIDE SEQUENCE</scope>
</reference>
<evidence type="ECO:0000256" key="2">
    <source>
        <dbReference type="ARBA" id="ARBA00023054"/>
    </source>
</evidence>
<name>A0A7I8JJN7_SPIIN</name>
<dbReference type="Proteomes" id="UP001189122">
    <property type="component" value="Unassembled WGS sequence"/>
</dbReference>
<evidence type="ECO:0000256" key="1">
    <source>
        <dbReference type="ARBA" id="ARBA00005921"/>
    </source>
</evidence>
<dbReference type="EMBL" id="LR743600">
    <property type="protein sequence ID" value="CAA2630752.1"/>
    <property type="molecule type" value="Genomic_DNA"/>
</dbReference>
<dbReference type="PANTHER" id="PTHR31580:SF22">
    <property type="entry name" value="FILAMENT-LIKE PLANT PROTEIN 7"/>
    <property type="match status" value="1"/>
</dbReference>
<organism evidence="3">
    <name type="scientific">Spirodela intermedia</name>
    <name type="common">Intermediate duckweed</name>
    <dbReference type="NCBI Taxonomy" id="51605"/>
    <lineage>
        <taxon>Eukaryota</taxon>
        <taxon>Viridiplantae</taxon>
        <taxon>Streptophyta</taxon>
        <taxon>Embryophyta</taxon>
        <taxon>Tracheophyta</taxon>
        <taxon>Spermatophyta</taxon>
        <taxon>Magnoliopsida</taxon>
        <taxon>Liliopsida</taxon>
        <taxon>Araceae</taxon>
        <taxon>Lemnoideae</taxon>
        <taxon>Spirodela</taxon>
    </lineage>
</organism>
<dbReference type="InterPro" id="IPR008587">
    <property type="entry name" value="FPP_plant"/>
</dbReference>
<protein>
    <submittedName>
        <fullName evidence="3">Uncharacterized protein</fullName>
    </submittedName>
</protein>
<dbReference type="AlphaFoldDB" id="A0A7I8JJN7"/>
<evidence type="ECO:0000313" key="3">
    <source>
        <dbReference type="EMBL" id="CAA2630752.1"/>
    </source>
</evidence>
<dbReference type="EMBL" id="CACRZD030000013">
    <property type="protein sequence ID" value="CAA6669995.1"/>
    <property type="molecule type" value="Genomic_DNA"/>
</dbReference>
<accession>A0A7I8JJN7</accession>
<sequence>MVSENGNLVETLAGKEKEIDELSRLSSWAEAKNSSLADKLGSLEKQNASLKYEVCMLEKEIQIRSEEKEFSLRSADAARRKHLESVKMIAELEAECKRLRVMVRKRLPGPPLCRR</sequence>
<comment type="similarity">
    <text evidence="1">Belongs to the FPP family.</text>
</comment>
<dbReference type="Pfam" id="PF05911">
    <property type="entry name" value="FPP"/>
    <property type="match status" value="1"/>
</dbReference>
<keyword evidence="4" id="KW-1185">Reference proteome</keyword>